<comment type="caution">
    <text evidence="4">The sequence shown here is derived from an EMBL/GenBank/DDBJ whole genome shotgun (WGS) entry which is preliminary data.</text>
</comment>
<keyword evidence="3" id="KW-0732">Signal</keyword>
<sequence length="518" mass="55690">MRTRSIAAASTFGLAALLPAVAGAAGFNDDPAQNLKLIDTVVVIYAENRSFDNLYGAFPGANGLANASPTALVQRDRDGMPLKELPPVWDGLTAKGVTPPVTQAETERLANRPFRVDDPQGFNLPLATITHDMWHRFYQNQMQIDGGKNDRFVAFGDSGAMVMGLWDGSKTAMWDVARNYVLADDFFMGAFGGSFLNHQWLVCACAPTYPDADKSPAKPSIATVEADGVTLKLAANSPASAMDGIPKFVADGNLTPDFHAVNTMQPPYQPSGNPPAKGGDPALADPASPTTLPPQTEPTIGDLLSLKHVSWAWYGGAWQDVLDHGNKTPVPNFQYHHQPLNYFASFAPGTPARAEHLRDGGLGGAELIKAIDAGTLPQVAFYKPQGDLNQHSGYADILAGDAHIADLIGHLERSPQWPHMLVVVTYDENGGIWDHVAPPRGDRWGPGSRIPTIIVSPYARRGVVDHTPMDTTSILRFITRRFELPTLRGITVRDEAVASANQPPLGDLTSALDLTAAR</sequence>
<proteinExistence type="predicted"/>
<name>A0ABU0J165_9HYPH</name>
<dbReference type="RefSeq" id="WP_307268442.1">
    <property type="nucleotide sequence ID" value="NZ_JAUSVX010000001.1"/>
</dbReference>
<dbReference type="InterPro" id="IPR007312">
    <property type="entry name" value="Phosphoesterase"/>
</dbReference>
<dbReference type="Proteomes" id="UP001242480">
    <property type="component" value="Unassembled WGS sequence"/>
</dbReference>
<dbReference type="InterPro" id="IPR017850">
    <property type="entry name" value="Alkaline_phosphatase_core_sf"/>
</dbReference>
<evidence type="ECO:0000313" key="5">
    <source>
        <dbReference type="Proteomes" id="UP001242480"/>
    </source>
</evidence>
<evidence type="ECO:0000256" key="2">
    <source>
        <dbReference type="SAM" id="MobiDB-lite"/>
    </source>
</evidence>
<feature type="chain" id="PRO_5046510030" evidence="3">
    <location>
        <begin position="25"/>
        <end position="518"/>
    </location>
</feature>
<dbReference type="Pfam" id="PF04185">
    <property type="entry name" value="Phosphoesterase"/>
    <property type="match status" value="1"/>
</dbReference>
<evidence type="ECO:0000256" key="3">
    <source>
        <dbReference type="SAM" id="SignalP"/>
    </source>
</evidence>
<dbReference type="EMBL" id="JAUSVX010000001">
    <property type="protein sequence ID" value="MDQ0467988.1"/>
    <property type="molecule type" value="Genomic_DNA"/>
</dbReference>
<keyword evidence="5" id="KW-1185">Reference proteome</keyword>
<dbReference type="GO" id="GO:0034480">
    <property type="term" value="F:phosphatidylcholine phospholipase C activity"/>
    <property type="evidence" value="ECO:0007669"/>
    <property type="project" value="UniProtKB-EC"/>
</dbReference>
<organism evidence="4 5">
    <name type="scientific">Labrys wisconsinensis</name>
    <dbReference type="NCBI Taxonomy" id="425677"/>
    <lineage>
        <taxon>Bacteria</taxon>
        <taxon>Pseudomonadati</taxon>
        <taxon>Pseudomonadota</taxon>
        <taxon>Alphaproteobacteria</taxon>
        <taxon>Hyphomicrobiales</taxon>
        <taxon>Xanthobacteraceae</taxon>
        <taxon>Labrys</taxon>
    </lineage>
</organism>
<dbReference type="PANTHER" id="PTHR31956">
    <property type="entry name" value="NON-SPECIFIC PHOSPHOLIPASE C4-RELATED"/>
    <property type="match status" value="1"/>
</dbReference>
<dbReference type="Gene3D" id="3.40.720.10">
    <property type="entry name" value="Alkaline Phosphatase, subunit A"/>
    <property type="match status" value="2"/>
</dbReference>
<evidence type="ECO:0000256" key="1">
    <source>
        <dbReference type="ARBA" id="ARBA00022801"/>
    </source>
</evidence>
<gene>
    <name evidence="4" type="ORF">QO011_000983</name>
</gene>
<keyword evidence="1 4" id="KW-0378">Hydrolase</keyword>
<dbReference type="PANTHER" id="PTHR31956:SF1">
    <property type="entry name" value="NON-SPECIFIC PHOSPHOLIPASE C1"/>
    <property type="match status" value="1"/>
</dbReference>
<dbReference type="SUPFAM" id="SSF53649">
    <property type="entry name" value="Alkaline phosphatase-like"/>
    <property type="match status" value="1"/>
</dbReference>
<protein>
    <submittedName>
        <fullName evidence="4">Phospholipase C</fullName>
        <ecNumber evidence="4">3.1.4.3</ecNumber>
    </submittedName>
</protein>
<dbReference type="EC" id="3.1.4.3" evidence="4"/>
<feature type="region of interest" description="Disordered" evidence="2">
    <location>
        <begin position="260"/>
        <end position="297"/>
    </location>
</feature>
<dbReference type="InterPro" id="IPR017768">
    <property type="entry name" value="AcpA"/>
</dbReference>
<evidence type="ECO:0000313" key="4">
    <source>
        <dbReference type="EMBL" id="MDQ0467988.1"/>
    </source>
</evidence>
<feature type="signal peptide" evidence="3">
    <location>
        <begin position="1"/>
        <end position="24"/>
    </location>
</feature>
<dbReference type="CDD" id="cd16013">
    <property type="entry name" value="AcpA"/>
    <property type="match status" value="1"/>
</dbReference>
<accession>A0ABU0J165</accession>
<reference evidence="4 5" key="1">
    <citation type="submission" date="2023-07" db="EMBL/GenBank/DDBJ databases">
        <title>Genomic Encyclopedia of Type Strains, Phase IV (KMG-IV): sequencing the most valuable type-strain genomes for metagenomic binning, comparative biology and taxonomic classification.</title>
        <authorList>
            <person name="Goeker M."/>
        </authorList>
    </citation>
    <scope>NUCLEOTIDE SEQUENCE [LARGE SCALE GENOMIC DNA]</scope>
    <source>
        <strain evidence="4 5">DSM 19619</strain>
    </source>
</reference>
<dbReference type="NCBIfam" id="TIGR03397">
    <property type="entry name" value="acid_phos_Burk"/>
    <property type="match status" value="1"/>
</dbReference>